<keyword evidence="1 3" id="KW-0547">Nucleotide-binding</keyword>
<dbReference type="InterPro" id="IPR051043">
    <property type="entry name" value="Sulfatase_Mod_Factor_Kinase"/>
</dbReference>
<evidence type="ECO:0000313" key="7">
    <source>
        <dbReference type="Proteomes" id="UP001235303"/>
    </source>
</evidence>
<dbReference type="InterPro" id="IPR011009">
    <property type="entry name" value="Kinase-like_dom_sf"/>
</dbReference>
<keyword evidence="6" id="KW-0808">Transferase</keyword>
<dbReference type="InterPro" id="IPR016187">
    <property type="entry name" value="CTDL_fold"/>
</dbReference>
<sequence>MRCLNCHTDGLPLNTEICPNCGVHLPSLHRNLLKPGTKLQGGKYEIDYGLGQGGFGITYRGSHSRLQKIVAIKEYFPQEQVVRHGATGKITVPRTQEKEFQRGKERFFAEGQKLAQINHPNVVRVEDSFEEGDTGYLVMELIPGNSLKQILEQKRLSTDEIEGVMAQVVAGLAAVHKQKMYHLDLKPDNLMMTSDGVVKLIDFGAAKQVLATVTRKSTRLFTEGYTAPEVMGDGEIGAFSDIFELGMILHEMVAGELPPSAISRLLVNKGWQPQDIGEPWLGLLKSALPMEPTERAQDVRQWWESGIAKPLSLRAERSKRPDSETGGDGFIPLRSTRHDESIPLRSTRHDEHQVFRFEVLTVNRRGKVIKRENREAQYFQEDLGEGISLDMVAIPGGTFLMGSPPGEGRDSEKPQHSVTMQPFYMGKFLITQAQWRRVASFRKVKRDLESNPSRFKGDNLPVEEVSWYDCEEFCARLSQYTRKSYGLPSEAQWEYGCRAGTTTPFHFGETLTTDLANYAGNYTYADAPKGEYRQKTTPVGKFPPNGFGLYDMHGNLGEWCYDHWHEDYYNAAPVDGSIWLSRDKEMVRRVIRGGSWDSSPRFCRCAFRFNFDPDIQGSGSFGLRVVRLPPRT</sequence>
<evidence type="ECO:0000313" key="6">
    <source>
        <dbReference type="EMBL" id="MDJ1169864.1"/>
    </source>
</evidence>
<evidence type="ECO:0000259" key="5">
    <source>
        <dbReference type="PROSITE" id="PS50011"/>
    </source>
</evidence>
<protein>
    <submittedName>
        <fullName evidence="6">Bifunctional serine/threonine-protein kinase/formylglycine-generating enzyme family protein</fullName>
    </submittedName>
</protein>
<feature type="binding site" evidence="3">
    <location>
        <position position="73"/>
    </location>
    <ligand>
        <name>ATP</name>
        <dbReference type="ChEBI" id="CHEBI:30616"/>
    </ligand>
</feature>
<feature type="domain" description="Protein kinase" evidence="5">
    <location>
        <begin position="44"/>
        <end position="307"/>
    </location>
</feature>
<keyword evidence="6" id="KW-0418">Kinase</keyword>
<organism evidence="6 7">
    <name type="scientific">Roseofilum acuticapitatum BLCC-M154</name>
    <dbReference type="NCBI Taxonomy" id="3022444"/>
    <lineage>
        <taxon>Bacteria</taxon>
        <taxon>Bacillati</taxon>
        <taxon>Cyanobacteriota</taxon>
        <taxon>Cyanophyceae</taxon>
        <taxon>Desertifilales</taxon>
        <taxon>Desertifilaceae</taxon>
        <taxon>Roseofilum</taxon>
        <taxon>Roseofilum acuticapitatum</taxon>
    </lineage>
</organism>
<accession>A0ABT7ATU7</accession>
<dbReference type="SMART" id="SM00220">
    <property type="entry name" value="S_TKc"/>
    <property type="match status" value="1"/>
</dbReference>
<dbReference type="InterPro" id="IPR008271">
    <property type="entry name" value="Ser/Thr_kinase_AS"/>
</dbReference>
<evidence type="ECO:0000256" key="3">
    <source>
        <dbReference type="PROSITE-ProRule" id="PRU10141"/>
    </source>
</evidence>
<dbReference type="Gene3D" id="3.30.200.20">
    <property type="entry name" value="Phosphorylase Kinase, domain 1"/>
    <property type="match status" value="1"/>
</dbReference>
<dbReference type="SUPFAM" id="SSF56112">
    <property type="entry name" value="Protein kinase-like (PK-like)"/>
    <property type="match status" value="1"/>
</dbReference>
<dbReference type="CDD" id="cd14014">
    <property type="entry name" value="STKc_PknB_like"/>
    <property type="match status" value="1"/>
</dbReference>
<dbReference type="Proteomes" id="UP001235303">
    <property type="component" value="Unassembled WGS sequence"/>
</dbReference>
<evidence type="ECO:0000256" key="1">
    <source>
        <dbReference type="ARBA" id="ARBA00022741"/>
    </source>
</evidence>
<dbReference type="Gene3D" id="3.90.1580.10">
    <property type="entry name" value="paralog of FGE (formylglycine-generating enzyme)"/>
    <property type="match status" value="1"/>
</dbReference>
<gene>
    <name evidence="6" type="ORF">PMG71_10540</name>
</gene>
<keyword evidence="7" id="KW-1185">Reference proteome</keyword>
<dbReference type="InterPro" id="IPR042095">
    <property type="entry name" value="SUMF_sf"/>
</dbReference>
<dbReference type="RefSeq" id="WP_283753623.1">
    <property type="nucleotide sequence ID" value="NZ_JAQOSP010000071.1"/>
</dbReference>
<proteinExistence type="predicted"/>
<dbReference type="Pfam" id="PF00069">
    <property type="entry name" value="Pkinase"/>
    <property type="match status" value="1"/>
</dbReference>
<dbReference type="SUPFAM" id="SSF56436">
    <property type="entry name" value="C-type lectin-like"/>
    <property type="match status" value="1"/>
</dbReference>
<feature type="compositionally biased region" description="Basic and acidic residues" evidence="4">
    <location>
        <begin position="314"/>
        <end position="323"/>
    </location>
</feature>
<dbReference type="InterPro" id="IPR005532">
    <property type="entry name" value="SUMF_dom"/>
</dbReference>
<dbReference type="EMBL" id="JAQOSP010000071">
    <property type="protein sequence ID" value="MDJ1169864.1"/>
    <property type="molecule type" value="Genomic_DNA"/>
</dbReference>
<name>A0ABT7ATU7_9CYAN</name>
<comment type="caution">
    <text evidence="6">The sequence shown here is derived from an EMBL/GenBank/DDBJ whole genome shotgun (WGS) entry which is preliminary data.</text>
</comment>
<evidence type="ECO:0000256" key="2">
    <source>
        <dbReference type="ARBA" id="ARBA00022840"/>
    </source>
</evidence>
<dbReference type="PANTHER" id="PTHR23150">
    <property type="entry name" value="SULFATASE MODIFYING FACTOR 1, 2"/>
    <property type="match status" value="1"/>
</dbReference>
<evidence type="ECO:0000256" key="4">
    <source>
        <dbReference type="SAM" id="MobiDB-lite"/>
    </source>
</evidence>
<dbReference type="InterPro" id="IPR000719">
    <property type="entry name" value="Prot_kinase_dom"/>
</dbReference>
<reference evidence="6 7" key="1">
    <citation type="submission" date="2023-01" db="EMBL/GenBank/DDBJ databases">
        <title>Novel diversity within Roseofilum (Cyanobacteria; Desertifilaceae) from marine benthic mats with descriptions of four novel species.</title>
        <authorList>
            <person name="Wang Y."/>
            <person name="Berthold D.E."/>
            <person name="Hu J."/>
            <person name="Lefler F.W."/>
            <person name="Laughinghouse H.D. IV."/>
        </authorList>
    </citation>
    <scope>NUCLEOTIDE SEQUENCE [LARGE SCALE GENOMIC DNA]</scope>
    <source>
        <strain evidence="6 7">BLCC-M154</strain>
    </source>
</reference>
<feature type="compositionally biased region" description="Basic and acidic residues" evidence="4">
    <location>
        <begin position="336"/>
        <end position="346"/>
    </location>
</feature>
<dbReference type="InterPro" id="IPR017441">
    <property type="entry name" value="Protein_kinase_ATP_BS"/>
</dbReference>
<dbReference type="PANTHER" id="PTHR23150:SF19">
    <property type="entry name" value="FORMYLGLYCINE-GENERATING ENZYME"/>
    <property type="match status" value="1"/>
</dbReference>
<keyword evidence="2 3" id="KW-0067">ATP-binding</keyword>
<dbReference type="PROSITE" id="PS50011">
    <property type="entry name" value="PROTEIN_KINASE_DOM"/>
    <property type="match status" value="1"/>
</dbReference>
<dbReference type="Pfam" id="PF03781">
    <property type="entry name" value="FGE-sulfatase"/>
    <property type="match status" value="1"/>
</dbReference>
<dbReference type="PROSITE" id="PS00108">
    <property type="entry name" value="PROTEIN_KINASE_ST"/>
    <property type="match status" value="1"/>
</dbReference>
<feature type="region of interest" description="Disordered" evidence="4">
    <location>
        <begin position="314"/>
        <end position="346"/>
    </location>
</feature>
<dbReference type="GO" id="GO:0016301">
    <property type="term" value="F:kinase activity"/>
    <property type="evidence" value="ECO:0007669"/>
    <property type="project" value="UniProtKB-KW"/>
</dbReference>
<dbReference type="Gene3D" id="1.10.510.10">
    <property type="entry name" value="Transferase(Phosphotransferase) domain 1"/>
    <property type="match status" value="1"/>
</dbReference>
<dbReference type="PROSITE" id="PS00107">
    <property type="entry name" value="PROTEIN_KINASE_ATP"/>
    <property type="match status" value="1"/>
</dbReference>